<keyword evidence="1" id="KW-0813">Transport</keyword>
<feature type="domain" description="Bifunctional inhibitor/plant lipid transfer protein/seed storage helical" evidence="4">
    <location>
        <begin position="41"/>
        <end position="100"/>
    </location>
</feature>
<proteinExistence type="predicted"/>
<feature type="chain" id="PRO_5040562163" evidence="3">
    <location>
        <begin position="25"/>
        <end position="100"/>
    </location>
</feature>
<keyword evidence="3" id="KW-0732">Signal</keyword>
<reference evidence="6 7" key="1">
    <citation type="journal article" date="2014" name="Science">
        <title>Plant genetics. Early allopolyploid evolution in the post-Neolithic Brassica napus oilseed genome.</title>
        <authorList>
            <person name="Chalhoub B."/>
            <person name="Denoeud F."/>
            <person name="Liu S."/>
            <person name="Parkin I.A."/>
            <person name="Tang H."/>
            <person name="Wang X."/>
            <person name="Chiquet J."/>
            <person name="Belcram H."/>
            <person name="Tong C."/>
            <person name="Samans B."/>
            <person name="Correa M."/>
            <person name="Da Silva C."/>
            <person name="Just J."/>
            <person name="Falentin C."/>
            <person name="Koh C.S."/>
            <person name="Le Clainche I."/>
            <person name="Bernard M."/>
            <person name="Bento P."/>
            <person name="Noel B."/>
            <person name="Labadie K."/>
            <person name="Alberti A."/>
            <person name="Charles M."/>
            <person name="Arnaud D."/>
            <person name="Guo H."/>
            <person name="Daviaud C."/>
            <person name="Alamery S."/>
            <person name="Jabbari K."/>
            <person name="Zhao M."/>
            <person name="Edger P.P."/>
            <person name="Chelaifa H."/>
            <person name="Tack D."/>
            <person name="Lassalle G."/>
            <person name="Mestiri I."/>
            <person name="Schnel N."/>
            <person name="Le Paslier M.C."/>
            <person name="Fan G."/>
            <person name="Renault V."/>
            <person name="Bayer P.E."/>
            <person name="Golicz A.A."/>
            <person name="Manoli S."/>
            <person name="Lee T.H."/>
            <person name="Thi V.H."/>
            <person name="Chalabi S."/>
            <person name="Hu Q."/>
            <person name="Fan C."/>
            <person name="Tollenaere R."/>
            <person name="Lu Y."/>
            <person name="Battail C."/>
            <person name="Shen J."/>
            <person name="Sidebottom C.H."/>
            <person name="Wang X."/>
            <person name="Canaguier A."/>
            <person name="Chauveau A."/>
            <person name="Berard A."/>
            <person name="Deniot G."/>
            <person name="Guan M."/>
            <person name="Liu Z."/>
            <person name="Sun F."/>
            <person name="Lim Y.P."/>
            <person name="Lyons E."/>
            <person name="Town C.D."/>
            <person name="Bancroft I."/>
            <person name="Wang X."/>
            <person name="Meng J."/>
            <person name="Ma J."/>
            <person name="Pires J.C."/>
            <person name="King G.J."/>
            <person name="Brunel D."/>
            <person name="Delourme R."/>
            <person name="Renard M."/>
            <person name="Aury J.M."/>
            <person name="Adams K.L."/>
            <person name="Batley J."/>
            <person name="Snowdon R.J."/>
            <person name="Tost J."/>
            <person name="Edwards D."/>
            <person name="Zhou Y."/>
            <person name="Hua W."/>
            <person name="Sharpe A.G."/>
            <person name="Paterson A.H."/>
            <person name="Guan C."/>
            <person name="Wincker P."/>
        </authorList>
    </citation>
    <scope>NUCLEOTIDE SEQUENCE [LARGE SCALE GENOMIC DNA]</scope>
    <source>
        <strain evidence="7">cv. Darmor-bzh</strain>
    </source>
</reference>
<dbReference type="InterPro" id="IPR036312">
    <property type="entry name" value="Bifun_inhib/LTP/seed_sf"/>
</dbReference>
<dbReference type="PANTHER" id="PTHR33214:SF53">
    <property type="entry name" value="BIFUNCTIONAL INHIBITOR_LIPID-TRANSFER PROTEIN_SEED STORAGE 2S ALBUMIN SUPERFAMILY PROTEIN"/>
    <property type="match status" value="1"/>
</dbReference>
<dbReference type="Proteomes" id="UP001295469">
    <property type="component" value="Chromosome C09"/>
</dbReference>
<name>A0A078GLV4_BRANA</name>
<organism evidence="6 7">
    <name type="scientific">Brassica napus</name>
    <name type="common">Rape</name>
    <dbReference type="NCBI Taxonomy" id="3708"/>
    <lineage>
        <taxon>Eukaryota</taxon>
        <taxon>Viridiplantae</taxon>
        <taxon>Streptophyta</taxon>
        <taxon>Embryophyta</taxon>
        <taxon>Tracheophyta</taxon>
        <taxon>Spermatophyta</taxon>
        <taxon>Magnoliopsida</taxon>
        <taxon>eudicotyledons</taxon>
        <taxon>Gunneridae</taxon>
        <taxon>Pentapetalae</taxon>
        <taxon>rosids</taxon>
        <taxon>malvids</taxon>
        <taxon>Brassicales</taxon>
        <taxon>Brassicaceae</taxon>
        <taxon>Brassiceae</taxon>
        <taxon>Brassica</taxon>
    </lineage>
</organism>
<feature type="signal peptide" evidence="3">
    <location>
        <begin position="1"/>
        <end position="24"/>
    </location>
</feature>
<dbReference type="EMBL" id="LK032176">
    <property type="protein sequence ID" value="CDY25573.1"/>
    <property type="molecule type" value="Genomic_DNA"/>
</dbReference>
<protein>
    <submittedName>
        <fullName evidence="5">(rape) hypothetical protein</fullName>
    </submittedName>
    <submittedName>
        <fullName evidence="6">BnaC09g11980D protein</fullName>
    </submittedName>
</protein>
<evidence type="ECO:0000259" key="4">
    <source>
        <dbReference type="Pfam" id="PF00234"/>
    </source>
</evidence>
<gene>
    <name evidence="6" type="primary">BnaC09g11980D</name>
    <name evidence="5" type="ORF">DARMORV10_C09P17120.1</name>
    <name evidence="6" type="ORF">GSBRNA2T00032834001</name>
</gene>
<dbReference type="Gene3D" id="1.10.110.10">
    <property type="entry name" value="Plant lipid-transfer and hydrophobic proteins"/>
    <property type="match status" value="1"/>
</dbReference>
<dbReference type="GO" id="GO:0008289">
    <property type="term" value="F:lipid binding"/>
    <property type="evidence" value="ECO:0007669"/>
    <property type="project" value="UniProtKB-KW"/>
</dbReference>
<dbReference type="InterPro" id="IPR033872">
    <property type="entry name" value="nsLTP2"/>
</dbReference>
<evidence type="ECO:0000256" key="2">
    <source>
        <dbReference type="ARBA" id="ARBA00023121"/>
    </source>
</evidence>
<accession>A0A078GLV4</accession>
<keyword evidence="2" id="KW-0446">Lipid-binding</keyword>
<evidence type="ECO:0000313" key="6">
    <source>
        <dbReference type="EMBL" id="CDY25573.1"/>
    </source>
</evidence>
<dbReference type="EMBL" id="HG994373">
    <property type="protein sequence ID" value="CAF1720824.1"/>
    <property type="molecule type" value="Genomic_DNA"/>
</dbReference>
<dbReference type="STRING" id="3708.A0A078GLV4"/>
<reference evidence="6" key="2">
    <citation type="submission" date="2014-06" db="EMBL/GenBank/DDBJ databases">
        <authorList>
            <person name="Genoscope - CEA"/>
        </authorList>
    </citation>
    <scope>NUCLEOTIDE SEQUENCE</scope>
</reference>
<dbReference type="InterPro" id="IPR016140">
    <property type="entry name" value="Bifunc_inhib/LTP/seed_store"/>
</dbReference>
<dbReference type="AlphaFoldDB" id="A0A078GLV4"/>
<reference evidence="5" key="3">
    <citation type="submission" date="2021-01" db="EMBL/GenBank/DDBJ databases">
        <authorList>
            <consortium name="Genoscope - CEA"/>
            <person name="William W."/>
        </authorList>
    </citation>
    <scope>NUCLEOTIDE SEQUENCE</scope>
</reference>
<dbReference type="Pfam" id="PF00234">
    <property type="entry name" value="Tryp_alpha_amyl"/>
    <property type="match status" value="1"/>
</dbReference>
<dbReference type="GO" id="GO:0006869">
    <property type="term" value="P:lipid transport"/>
    <property type="evidence" value="ECO:0007669"/>
    <property type="project" value="InterPro"/>
</dbReference>
<dbReference type="OMA" id="CCERMNE"/>
<evidence type="ECO:0000256" key="3">
    <source>
        <dbReference type="SAM" id="SignalP"/>
    </source>
</evidence>
<evidence type="ECO:0000313" key="5">
    <source>
        <dbReference type="EMBL" id="CAF1720824.1"/>
    </source>
</evidence>
<dbReference type="Gramene" id="CDY25573">
    <property type="protein sequence ID" value="CDY25573"/>
    <property type="gene ID" value="GSBRNA2T00032834001"/>
</dbReference>
<dbReference type="PANTHER" id="PTHR33214">
    <property type="entry name" value="BIFUNCTIONAL INHIBITOR/LIPID-TRANSFER PROTEIN/SEED STORAGE 2S ALBUMIN SUPERFAMILY PROTEIN"/>
    <property type="match status" value="1"/>
</dbReference>
<evidence type="ECO:0000256" key="1">
    <source>
        <dbReference type="ARBA" id="ARBA00022448"/>
    </source>
</evidence>
<evidence type="ECO:0000313" key="7">
    <source>
        <dbReference type="Proteomes" id="UP000028999"/>
    </source>
</evidence>
<dbReference type="Proteomes" id="UP000028999">
    <property type="component" value="Unassembled WGS sequence"/>
</dbReference>
<dbReference type="SUPFAM" id="SSF47699">
    <property type="entry name" value="Bifunctional inhibitor/lipid-transfer protein/seed storage 2S albumin"/>
    <property type="match status" value="1"/>
</dbReference>
<dbReference type="PaxDb" id="3708-A0A078GLV4"/>
<sequence>MKIVAVLLIAFVVLLASFPSPTKAIAVKGSRSKRNGESCATNALQVCFDGIAKRMMMSTTCCEQLKEHHSCLCDVIKTRILDSNVLSIYLKSCGITDPKC</sequence>
<keyword evidence="7" id="KW-1185">Reference proteome</keyword>